<gene>
    <name evidence="2" type="ORF">PRRU23_05770</name>
</gene>
<name>A0AA37HV37_SEGBR</name>
<dbReference type="PROSITE" id="PS51257">
    <property type="entry name" value="PROKAR_LIPOPROTEIN"/>
    <property type="match status" value="1"/>
</dbReference>
<accession>A0AA37HV37</accession>
<feature type="chain" id="PRO_5041383033" evidence="1">
    <location>
        <begin position="22"/>
        <end position="126"/>
    </location>
</feature>
<dbReference type="Proteomes" id="UP000887043">
    <property type="component" value="Unassembled WGS sequence"/>
</dbReference>
<evidence type="ECO:0000313" key="2">
    <source>
        <dbReference type="EMBL" id="GJG26877.1"/>
    </source>
</evidence>
<organism evidence="2 3">
    <name type="scientific">Segatella bryantii</name>
    <name type="common">Prevotella bryantii</name>
    <dbReference type="NCBI Taxonomy" id="77095"/>
    <lineage>
        <taxon>Bacteria</taxon>
        <taxon>Pseudomonadati</taxon>
        <taxon>Bacteroidota</taxon>
        <taxon>Bacteroidia</taxon>
        <taxon>Bacteroidales</taxon>
        <taxon>Prevotellaceae</taxon>
        <taxon>Segatella</taxon>
    </lineage>
</organism>
<feature type="signal peptide" evidence="1">
    <location>
        <begin position="1"/>
        <end position="21"/>
    </location>
</feature>
<keyword evidence="1" id="KW-0732">Signal</keyword>
<dbReference type="EMBL" id="BPTR01000001">
    <property type="protein sequence ID" value="GJG26877.1"/>
    <property type="molecule type" value="Genomic_DNA"/>
</dbReference>
<comment type="caution">
    <text evidence="2">The sequence shown here is derived from an EMBL/GenBank/DDBJ whole genome shotgun (WGS) entry which is preliminary data.</text>
</comment>
<proteinExistence type="predicted"/>
<dbReference type="AlphaFoldDB" id="A0AA37HV37"/>
<evidence type="ECO:0000256" key="1">
    <source>
        <dbReference type="SAM" id="SignalP"/>
    </source>
</evidence>
<reference evidence="2" key="1">
    <citation type="submission" date="2021-08" db="EMBL/GenBank/DDBJ databases">
        <title>Prevotella lacticifex sp. nov., isolated from rumen of cow.</title>
        <authorList>
            <person name="Shinkai T."/>
            <person name="Ikeyama N."/>
            <person name="Kumagai M."/>
            <person name="Ohmori H."/>
            <person name="Sakamoto M."/>
            <person name="Ohkuma M."/>
            <person name="Mitsumori M."/>
        </authorList>
    </citation>
    <scope>NUCLEOTIDE SEQUENCE</scope>
    <source>
        <strain evidence="2">DSM 11371</strain>
    </source>
</reference>
<evidence type="ECO:0000313" key="3">
    <source>
        <dbReference type="Proteomes" id="UP000887043"/>
    </source>
</evidence>
<protein>
    <submittedName>
        <fullName evidence="2">Uncharacterized protein</fullName>
    </submittedName>
</protein>
<dbReference type="RefSeq" id="WP_006282598.1">
    <property type="nucleotide sequence ID" value="NZ_BPTR01000001.1"/>
</dbReference>
<sequence length="126" mass="13657">MKRIIPIAIISLLMASTIAMSSCSNEDLQELVENNETPVTVWTEPFHVNGASVVDVKSYMVSAIPGLSLTENATKANIQLVYSKPGTSEGILYSFSPVDGGLYSVIDTEPSTMMNAVLERLHNSYT</sequence>